<evidence type="ECO:0000256" key="3">
    <source>
        <dbReference type="ARBA" id="ARBA00022723"/>
    </source>
</evidence>
<dbReference type="SMART" id="SM00922">
    <property type="entry name" value="MR_MLE"/>
    <property type="match status" value="1"/>
</dbReference>
<evidence type="ECO:0000313" key="10">
    <source>
        <dbReference type="Proteomes" id="UP000503088"/>
    </source>
</evidence>
<dbReference type="SFLD" id="SFLDG00180">
    <property type="entry name" value="muconate_cycloisomerase"/>
    <property type="match status" value="1"/>
</dbReference>
<dbReference type="Pfam" id="PF13378">
    <property type="entry name" value="MR_MLE_C"/>
    <property type="match status" value="1"/>
</dbReference>
<feature type="binding site" evidence="7">
    <location>
        <position position="214"/>
    </location>
    <ligand>
        <name>Mg(2+)</name>
        <dbReference type="ChEBI" id="CHEBI:18420"/>
    </ligand>
</feature>
<feature type="active site" description="Proton donor" evidence="7">
    <location>
        <position position="164"/>
    </location>
</feature>
<reference evidence="9 10" key="1">
    <citation type="submission" date="2020-01" db="EMBL/GenBank/DDBJ databases">
        <authorList>
            <person name="Gulvik C.A."/>
            <person name="Batra D.G."/>
        </authorList>
    </citation>
    <scope>NUCLEOTIDE SEQUENCE [LARGE SCALE GENOMIC DNA]</scope>
    <source>
        <strain evidence="9 10">W9323</strain>
    </source>
</reference>
<feature type="binding site" evidence="7">
    <location>
        <position position="189"/>
    </location>
    <ligand>
        <name>Mg(2+)</name>
        <dbReference type="ChEBI" id="CHEBI:18420"/>
    </ligand>
</feature>
<evidence type="ECO:0000256" key="4">
    <source>
        <dbReference type="ARBA" id="ARBA00022842"/>
    </source>
</evidence>
<evidence type="ECO:0000256" key="1">
    <source>
        <dbReference type="ARBA" id="ARBA00001968"/>
    </source>
</evidence>
<keyword evidence="10" id="KW-1185">Reference proteome</keyword>
<proteinExistence type="inferred from homology"/>
<dbReference type="HAMAP" id="MF_01933">
    <property type="entry name" value="MenC_2"/>
    <property type="match status" value="1"/>
</dbReference>
<dbReference type="InterPro" id="IPR010197">
    <property type="entry name" value="OSBS/NAAAR"/>
</dbReference>
<evidence type="ECO:0000259" key="8">
    <source>
        <dbReference type="SMART" id="SM00922"/>
    </source>
</evidence>
<dbReference type="InterPro" id="IPR029065">
    <property type="entry name" value="Enolase_C-like"/>
</dbReference>
<evidence type="ECO:0000256" key="6">
    <source>
        <dbReference type="ARBA" id="ARBA00029491"/>
    </source>
</evidence>
<evidence type="ECO:0000256" key="2">
    <source>
        <dbReference type="ARBA" id="ARBA00022428"/>
    </source>
</evidence>
<dbReference type="GO" id="GO:0016854">
    <property type="term" value="F:racemase and epimerase activity"/>
    <property type="evidence" value="ECO:0007669"/>
    <property type="project" value="UniProtKB-ARBA"/>
</dbReference>
<dbReference type="InterPro" id="IPR036849">
    <property type="entry name" value="Enolase-like_C_sf"/>
</dbReference>
<comment type="similarity">
    <text evidence="7">Belongs to the mandelate racemase/muconate lactonizing enzyme family. MenC type 2 subfamily.</text>
</comment>
<dbReference type="NCBIfam" id="TIGR01928">
    <property type="entry name" value="menC_lowGC_arch"/>
    <property type="match status" value="1"/>
</dbReference>
<protein>
    <recommendedName>
        <fullName evidence="6 7">o-succinylbenzoate synthase</fullName>
        <shortName evidence="7">OSB synthase</shortName>
        <shortName evidence="7">OSBS</shortName>
        <ecNumber evidence="6 7">4.2.1.113</ecNumber>
    </recommendedName>
    <alternativeName>
        <fullName evidence="7">4-(2'-carboxyphenyl)-4-oxybutyric acid synthase</fullName>
    </alternativeName>
    <alternativeName>
        <fullName evidence="7">o-succinylbenzoic acid synthase</fullName>
    </alternativeName>
</protein>
<gene>
    <name evidence="7 9" type="primary">menC</name>
    <name evidence="9" type="ORF">GXN76_02885</name>
</gene>
<dbReference type="RefSeq" id="WP_173220331.1">
    <property type="nucleotide sequence ID" value="NZ_CP048104.1"/>
</dbReference>
<dbReference type="SUPFAM" id="SSF54826">
    <property type="entry name" value="Enolase N-terminal domain-like"/>
    <property type="match status" value="1"/>
</dbReference>
<comment type="function">
    <text evidence="7">Converts 2-succinyl-6-hydroxy-2,4-cyclohexadiene-1-carboxylate (SHCHC) to 2-succinylbenzoate (OSB).</text>
</comment>
<dbReference type="GO" id="GO:0009234">
    <property type="term" value="P:menaquinone biosynthetic process"/>
    <property type="evidence" value="ECO:0007669"/>
    <property type="project" value="UniProtKB-UniRule"/>
</dbReference>
<dbReference type="SFLD" id="SFLDS00001">
    <property type="entry name" value="Enolase"/>
    <property type="match status" value="1"/>
</dbReference>
<dbReference type="AlphaFoldDB" id="A0A7D4CKI9"/>
<keyword evidence="3 7" id="KW-0479">Metal-binding</keyword>
<evidence type="ECO:0000256" key="7">
    <source>
        <dbReference type="HAMAP-Rule" id="MF_01933"/>
    </source>
</evidence>
<keyword evidence="5 7" id="KW-0456">Lyase</keyword>
<dbReference type="GO" id="GO:0000287">
    <property type="term" value="F:magnesium ion binding"/>
    <property type="evidence" value="ECO:0007669"/>
    <property type="project" value="UniProtKB-UniRule"/>
</dbReference>
<dbReference type="InterPro" id="IPR047585">
    <property type="entry name" value="MenC"/>
</dbReference>
<dbReference type="UniPathway" id="UPA00079"/>
<dbReference type="Proteomes" id="UP000503088">
    <property type="component" value="Chromosome"/>
</dbReference>
<feature type="active site" description="Proton acceptor" evidence="7">
    <location>
        <position position="263"/>
    </location>
</feature>
<dbReference type="KEGG" id="kpul:GXN76_02885"/>
<keyword evidence="4 7" id="KW-0460">Magnesium</keyword>
<comment type="cofactor">
    <cofactor evidence="1 7">
        <name>a divalent metal cation</name>
        <dbReference type="ChEBI" id="CHEBI:60240"/>
    </cofactor>
</comment>
<evidence type="ECO:0000256" key="5">
    <source>
        <dbReference type="ARBA" id="ARBA00023239"/>
    </source>
</evidence>
<comment type="catalytic activity">
    <reaction evidence="7">
        <text>(1R,6R)-6-hydroxy-2-succinyl-cyclohexa-2,4-diene-1-carboxylate = 2-succinylbenzoate + H2O</text>
        <dbReference type="Rhea" id="RHEA:10196"/>
        <dbReference type="ChEBI" id="CHEBI:15377"/>
        <dbReference type="ChEBI" id="CHEBI:18325"/>
        <dbReference type="ChEBI" id="CHEBI:58689"/>
        <dbReference type="EC" id="4.2.1.113"/>
    </reaction>
</comment>
<dbReference type="InterPro" id="IPR013342">
    <property type="entry name" value="Mandelate_racemase_C"/>
</dbReference>
<dbReference type="EMBL" id="CP048104">
    <property type="protein sequence ID" value="QKG83518.1"/>
    <property type="molecule type" value="Genomic_DNA"/>
</dbReference>
<dbReference type="Gene3D" id="3.20.20.120">
    <property type="entry name" value="Enolase-like C-terminal domain"/>
    <property type="match status" value="1"/>
</dbReference>
<dbReference type="EC" id="4.2.1.113" evidence="6 7"/>
<accession>A0A7D4CKI9</accession>
<organism evidence="9 10">
    <name type="scientific">Kroppenstedtia pulmonis</name>
    <dbReference type="NCBI Taxonomy" id="1380685"/>
    <lineage>
        <taxon>Bacteria</taxon>
        <taxon>Bacillati</taxon>
        <taxon>Bacillota</taxon>
        <taxon>Bacilli</taxon>
        <taxon>Bacillales</taxon>
        <taxon>Thermoactinomycetaceae</taxon>
        <taxon>Kroppenstedtia</taxon>
    </lineage>
</organism>
<comment type="pathway">
    <text evidence="7">Quinol/quinone metabolism; 1,4-dihydroxy-2-naphthoate biosynthesis; 1,4-dihydroxy-2-naphthoate from chorismate: step 4/7.</text>
</comment>
<dbReference type="Pfam" id="PF02746">
    <property type="entry name" value="MR_MLE_N"/>
    <property type="match status" value="1"/>
</dbReference>
<dbReference type="SUPFAM" id="SSF51604">
    <property type="entry name" value="Enolase C-terminal domain-like"/>
    <property type="match status" value="1"/>
</dbReference>
<feature type="binding site" evidence="7">
    <location>
        <position position="239"/>
    </location>
    <ligand>
        <name>Mg(2+)</name>
        <dbReference type="ChEBI" id="CHEBI:18420"/>
    </ligand>
</feature>
<dbReference type="UniPathway" id="UPA01057">
    <property type="reaction ID" value="UER00165"/>
</dbReference>
<dbReference type="PANTHER" id="PTHR48073">
    <property type="entry name" value="O-SUCCINYLBENZOATE SYNTHASE-RELATED"/>
    <property type="match status" value="1"/>
</dbReference>
<feature type="domain" description="Mandelate racemase/muconate lactonizing enzyme C-terminal" evidence="8">
    <location>
        <begin position="143"/>
        <end position="235"/>
    </location>
</feature>
<comment type="pathway">
    <text evidence="7">Quinol/quinone metabolism; menaquinone biosynthesis.</text>
</comment>
<dbReference type="SFLD" id="SFLDF00009">
    <property type="entry name" value="o-succinylbenzoate_synthase"/>
    <property type="match status" value="1"/>
</dbReference>
<dbReference type="GO" id="GO:0043748">
    <property type="term" value="F:O-succinylbenzoate synthase activity"/>
    <property type="evidence" value="ECO:0007669"/>
    <property type="project" value="UniProtKB-EC"/>
</dbReference>
<dbReference type="InterPro" id="IPR013341">
    <property type="entry name" value="Mandelate_racemase_N_dom"/>
</dbReference>
<name>A0A7D4CKI9_9BACL</name>
<keyword evidence="2 7" id="KW-0474">Menaquinone biosynthesis</keyword>
<sequence length="369" mass="41329">MDLTSVTLRRLRMCLKTPFTTSFGSFKEKDFILVEVRDREGVSGWGESVAFTTPWYTEETLQTNWHLLEDVLIPMLLEKPIHHPDQVSELFVSVKRNQMAKSALEGAVWDLYARRQGKPLAKVLGGEKTAIEVGISLGIQPKVQDLLHRIEESIKEGYRRIKIKIKPGWDMDILAEIRCHFPDVPLMVDANSAYQPEDLNHLKRLDEFNLMMVEQPLASENLIDHAILQQSLSTPICLDESIGSLENARQAIELGSCGIINIKIGRVGGLTPAKAIHDLCREKGIPVWCGGMLESGIGRGHNIALTTLSNFMMPGDTAASARYWDRDIICPEVTVTNGWIQVPQSPGIGYEPDQEAIDAYTLYSNTYRA</sequence>
<dbReference type="CDD" id="cd03317">
    <property type="entry name" value="NAAAR"/>
    <property type="match status" value="1"/>
</dbReference>
<dbReference type="PANTHER" id="PTHR48073:SF5">
    <property type="entry name" value="O-SUCCINYLBENZOATE SYNTHASE"/>
    <property type="match status" value="1"/>
</dbReference>
<dbReference type="InterPro" id="IPR029017">
    <property type="entry name" value="Enolase-like_N"/>
</dbReference>
<evidence type="ECO:0000313" key="9">
    <source>
        <dbReference type="EMBL" id="QKG83518.1"/>
    </source>
</evidence>
<dbReference type="Gene3D" id="3.30.390.10">
    <property type="entry name" value="Enolase-like, N-terminal domain"/>
    <property type="match status" value="1"/>
</dbReference>